<organism evidence="1 3">
    <name type="scientific">Rotaria sordida</name>
    <dbReference type="NCBI Taxonomy" id="392033"/>
    <lineage>
        <taxon>Eukaryota</taxon>
        <taxon>Metazoa</taxon>
        <taxon>Spiralia</taxon>
        <taxon>Gnathifera</taxon>
        <taxon>Rotifera</taxon>
        <taxon>Eurotatoria</taxon>
        <taxon>Bdelloidea</taxon>
        <taxon>Philodinida</taxon>
        <taxon>Philodinidae</taxon>
        <taxon>Rotaria</taxon>
    </lineage>
</organism>
<dbReference type="AlphaFoldDB" id="A0A814E826"/>
<dbReference type="GO" id="GO:0061640">
    <property type="term" value="P:cytoskeleton-dependent cytokinesis"/>
    <property type="evidence" value="ECO:0007669"/>
    <property type="project" value="InterPro"/>
</dbReference>
<evidence type="ECO:0000313" key="3">
    <source>
        <dbReference type="Proteomes" id="UP000663864"/>
    </source>
</evidence>
<evidence type="ECO:0000313" key="1">
    <source>
        <dbReference type="EMBL" id="CAF0965858.1"/>
    </source>
</evidence>
<dbReference type="Proteomes" id="UP000663864">
    <property type="component" value="Unassembled WGS sequence"/>
</dbReference>
<protein>
    <submittedName>
        <fullName evidence="1">Uncharacterized protein</fullName>
    </submittedName>
</protein>
<dbReference type="InterPro" id="IPR009991">
    <property type="entry name" value="DCTN3"/>
</dbReference>
<dbReference type="Proteomes" id="UP000663836">
    <property type="component" value="Unassembled WGS sequence"/>
</dbReference>
<dbReference type="GO" id="GO:0005869">
    <property type="term" value="C:dynactin complex"/>
    <property type="evidence" value="ECO:0007669"/>
    <property type="project" value="InterPro"/>
</dbReference>
<dbReference type="PANTHER" id="PTHR28360">
    <property type="entry name" value="DYNACTIN SUBUNIT 3"/>
    <property type="match status" value="1"/>
</dbReference>
<dbReference type="PANTHER" id="PTHR28360:SF1">
    <property type="entry name" value="DYNACTIN SUBUNIT 3"/>
    <property type="match status" value="1"/>
</dbReference>
<dbReference type="EMBL" id="CAJOBD010000293">
    <property type="protein sequence ID" value="CAF3637368.1"/>
    <property type="molecule type" value="Genomic_DNA"/>
</dbReference>
<gene>
    <name evidence="2" type="ORF">JBS370_LOCUS5610</name>
    <name evidence="1" type="ORF">ZHD862_LOCUS10744</name>
</gene>
<reference evidence="1" key="1">
    <citation type="submission" date="2021-02" db="EMBL/GenBank/DDBJ databases">
        <authorList>
            <person name="Nowell W R."/>
        </authorList>
    </citation>
    <scope>NUCLEOTIDE SEQUENCE</scope>
</reference>
<evidence type="ECO:0000313" key="2">
    <source>
        <dbReference type="EMBL" id="CAF3637368.1"/>
    </source>
</evidence>
<comment type="caution">
    <text evidence="1">The sequence shown here is derived from an EMBL/GenBank/DDBJ whole genome shotgun (WGS) entry which is preliminary data.</text>
</comment>
<accession>A0A814E826</accession>
<dbReference type="Pfam" id="PF07426">
    <property type="entry name" value="Dynactin_p22"/>
    <property type="match status" value="1"/>
</dbReference>
<name>A0A814E826_9BILA</name>
<dbReference type="EMBL" id="CAJNOT010000391">
    <property type="protein sequence ID" value="CAF0965858.1"/>
    <property type="molecule type" value="Genomic_DNA"/>
</dbReference>
<sequence length="188" mass="22203">MSTMISDIERINHFEWRLKRLEDFIGKSDKKNIIEIINDLKEKIIEHASNMANANILIKKADMINHLTSSGFQRYLMRDRSTKLELILADDERIRDITKKLSEIDTLARVLDGEYFQEIPKLFNTLSKLLTIHNNIKNQYGEFTEELSIFLQDYAAFTLMMDENLQHYKTILHKNQQRSSIIEDNPIE</sequence>
<proteinExistence type="predicted"/>